<protein>
    <submittedName>
        <fullName evidence="1">Uncharacterized protein</fullName>
    </submittedName>
</protein>
<proteinExistence type="predicted"/>
<accession>A0A3P7ERF9</accession>
<dbReference type="Proteomes" id="UP000274429">
    <property type="component" value="Unassembled WGS sequence"/>
</dbReference>
<reference evidence="1 2" key="1">
    <citation type="submission" date="2018-11" db="EMBL/GenBank/DDBJ databases">
        <authorList>
            <consortium name="Pathogen Informatics"/>
        </authorList>
    </citation>
    <scope>NUCLEOTIDE SEQUENCE [LARGE SCALE GENOMIC DNA]</scope>
</reference>
<evidence type="ECO:0000313" key="2">
    <source>
        <dbReference type="Proteomes" id="UP000274429"/>
    </source>
</evidence>
<dbReference type="EMBL" id="UYWX01005644">
    <property type="protein sequence ID" value="VDM25860.1"/>
    <property type="molecule type" value="Genomic_DNA"/>
</dbReference>
<dbReference type="OrthoDB" id="26384at2759"/>
<gene>
    <name evidence="1" type="ORF">TTAC_LOCUS4909</name>
</gene>
<sequence>MAKGDPIMALRSLVAKHTYLYRQLEDQKQTRNLLPRLYAIKQVRRFCKDHQELLVLEATPRKVLDAAKLCEDPMIFYSVFRFFERAAPLASSLIQGILSYLFS</sequence>
<dbReference type="AlphaFoldDB" id="A0A3P7ERF9"/>
<keyword evidence="2" id="KW-1185">Reference proteome</keyword>
<name>A0A3P7ERF9_HYDTA</name>
<evidence type="ECO:0000313" key="1">
    <source>
        <dbReference type="EMBL" id="VDM25860.1"/>
    </source>
</evidence>
<organism evidence="1 2">
    <name type="scientific">Hydatigena taeniaeformis</name>
    <name type="common">Feline tapeworm</name>
    <name type="synonym">Taenia taeniaeformis</name>
    <dbReference type="NCBI Taxonomy" id="6205"/>
    <lineage>
        <taxon>Eukaryota</taxon>
        <taxon>Metazoa</taxon>
        <taxon>Spiralia</taxon>
        <taxon>Lophotrochozoa</taxon>
        <taxon>Platyhelminthes</taxon>
        <taxon>Cestoda</taxon>
        <taxon>Eucestoda</taxon>
        <taxon>Cyclophyllidea</taxon>
        <taxon>Taeniidae</taxon>
        <taxon>Hydatigera</taxon>
    </lineage>
</organism>